<evidence type="ECO:0000256" key="1">
    <source>
        <dbReference type="SAM" id="Phobius"/>
    </source>
</evidence>
<keyword evidence="1" id="KW-1133">Transmembrane helix</keyword>
<dbReference type="EMBL" id="RRYP01013953">
    <property type="protein sequence ID" value="TNV76234.1"/>
    <property type="molecule type" value="Genomic_DNA"/>
</dbReference>
<keyword evidence="1" id="KW-0812">Transmembrane</keyword>
<name>A0A8J8SZ53_HALGN</name>
<organism evidence="2 3">
    <name type="scientific">Halteria grandinella</name>
    <dbReference type="NCBI Taxonomy" id="5974"/>
    <lineage>
        <taxon>Eukaryota</taxon>
        <taxon>Sar</taxon>
        <taxon>Alveolata</taxon>
        <taxon>Ciliophora</taxon>
        <taxon>Intramacronucleata</taxon>
        <taxon>Spirotrichea</taxon>
        <taxon>Stichotrichia</taxon>
        <taxon>Sporadotrichida</taxon>
        <taxon>Halteriidae</taxon>
        <taxon>Halteria</taxon>
    </lineage>
</organism>
<feature type="transmembrane region" description="Helical" evidence="1">
    <location>
        <begin position="23"/>
        <end position="44"/>
    </location>
</feature>
<reference evidence="2" key="1">
    <citation type="submission" date="2019-06" db="EMBL/GenBank/DDBJ databases">
        <authorList>
            <person name="Zheng W."/>
        </authorList>
    </citation>
    <scope>NUCLEOTIDE SEQUENCE</scope>
    <source>
        <strain evidence="2">QDHG01</strain>
    </source>
</reference>
<keyword evidence="1" id="KW-0472">Membrane</keyword>
<dbReference type="AlphaFoldDB" id="A0A8J8SZ53"/>
<sequence>MQACSSLQVAYLKSRLVPLSSGVINNALSIGLLSLTLVLFLTILCPYQSKDLGFPYFKRYIATQVVLQVDYFRSQDTLYRSTLSLTIPQFHSPKQLHPLQASRIQFTSASHSVHTYLLSF</sequence>
<accession>A0A8J8SZ53</accession>
<comment type="caution">
    <text evidence="2">The sequence shown here is derived from an EMBL/GenBank/DDBJ whole genome shotgun (WGS) entry which is preliminary data.</text>
</comment>
<dbReference type="Proteomes" id="UP000785679">
    <property type="component" value="Unassembled WGS sequence"/>
</dbReference>
<keyword evidence="3" id="KW-1185">Reference proteome</keyword>
<evidence type="ECO:0000313" key="2">
    <source>
        <dbReference type="EMBL" id="TNV76234.1"/>
    </source>
</evidence>
<evidence type="ECO:0000313" key="3">
    <source>
        <dbReference type="Proteomes" id="UP000785679"/>
    </source>
</evidence>
<proteinExistence type="predicted"/>
<protein>
    <submittedName>
        <fullName evidence="2">Uncharacterized protein</fullName>
    </submittedName>
</protein>
<gene>
    <name evidence="2" type="ORF">FGO68_gene8482</name>
</gene>